<dbReference type="PROSITE" id="PS50879">
    <property type="entry name" value="RNASE_H_1"/>
    <property type="match status" value="1"/>
</dbReference>
<dbReference type="Gene3D" id="3.30.420.10">
    <property type="entry name" value="Ribonuclease H-like superfamily/Ribonuclease H"/>
    <property type="match status" value="1"/>
</dbReference>
<proteinExistence type="predicted"/>
<feature type="domain" description="RNase H type-1" evidence="1">
    <location>
        <begin position="280"/>
        <end position="410"/>
    </location>
</feature>
<dbReference type="Proteomes" id="UP000326939">
    <property type="component" value="Chromosome 9"/>
</dbReference>
<name>A0A5N5LEW2_9ROSI</name>
<dbReference type="SUPFAM" id="SSF53098">
    <property type="entry name" value="Ribonuclease H-like"/>
    <property type="match status" value="1"/>
</dbReference>
<dbReference type="AlphaFoldDB" id="A0A5N5LEW2"/>
<evidence type="ECO:0000313" key="3">
    <source>
        <dbReference type="Proteomes" id="UP000326939"/>
    </source>
</evidence>
<dbReference type="EMBL" id="VDCV01000009">
    <property type="protein sequence ID" value="KAB5541180.1"/>
    <property type="molecule type" value="Genomic_DNA"/>
</dbReference>
<dbReference type="CDD" id="cd06222">
    <property type="entry name" value="RNase_H_like"/>
    <property type="match status" value="1"/>
</dbReference>
<evidence type="ECO:0000259" key="1">
    <source>
        <dbReference type="PROSITE" id="PS50879"/>
    </source>
</evidence>
<dbReference type="GO" id="GO:0003676">
    <property type="term" value="F:nucleic acid binding"/>
    <property type="evidence" value="ECO:0007669"/>
    <property type="project" value="InterPro"/>
</dbReference>
<accession>A0A5N5LEW2</accession>
<reference evidence="3" key="1">
    <citation type="journal article" date="2019" name="Gigascience">
        <title>De novo genome assembly of the endangered Acer yangbiense, a plant species with extremely small populations endemic to Yunnan Province, China.</title>
        <authorList>
            <person name="Yang J."/>
            <person name="Wariss H.M."/>
            <person name="Tao L."/>
            <person name="Zhang R."/>
            <person name="Yun Q."/>
            <person name="Hollingsworth P."/>
            <person name="Dao Z."/>
            <person name="Luo G."/>
            <person name="Guo H."/>
            <person name="Ma Y."/>
            <person name="Sun W."/>
        </authorList>
    </citation>
    <scope>NUCLEOTIDE SEQUENCE [LARGE SCALE GENOMIC DNA]</scope>
    <source>
        <strain evidence="3">cv. br00</strain>
    </source>
</reference>
<dbReference type="Pfam" id="PF13456">
    <property type="entry name" value="RVT_3"/>
    <property type="match status" value="1"/>
</dbReference>
<comment type="caution">
    <text evidence="2">The sequence shown here is derived from an EMBL/GenBank/DDBJ whole genome shotgun (WGS) entry which is preliminary data.</text>
</comment>
<dbReference type="InterPro" id="IPR036397">
    <property type="entry name" value="RNaseH_sf"/>
</dbReference>
<dbReference type="InterPro" id="IPR044730">
    <property type="entry name" value="RNase_H-like_dom_plant"/>
</dbReference>
<gene>
    <name evidence="2" type="ORF">DKX38_014154</name>
</gene>
<sequence length="442" mass="50724">MVTRPRINGGLGVRETRFGNISLLGKLIWHLLNSPGKLWVQMLHKKYMKNQLLVQIQNYSNSSSYCWKSIIRALQHLREGFMIRLGTGDVSIWYDKWLEFGRLASILPVVNISDTDMLVKDLWDDGQWNLESLSTVIPNDIRFGILAVPIPRDRNLKDCVKLKAIEKVKHLIWLIFHGCLPTNTLRFRRRLTDNQGCPRCQFVVEDTWHCIRDCRRAWEVWQELGFVGTTNFLGGNIVDWIIQQVDSDQGHLIAIDSRMAWGEDMKVTKETIQILWQRPPWDFVKINVDGSSLGNPSRIGAGGLIRASTGNFLVVFTIFAGVACNLLPELLAIAKGLKLAWDRGYCKIICHSDSKDALRLLSANQVGFHKYKALIFEIRELLRRDWTVRIEHTFREANFCADFMAKFATSCDNGLMIWDEPPQSLQQLLLADIMGISFPRIV</sequence>
<dbReference type="InterPro" id="IPR053151">
    <property type="entry name" value="RNase_H-like"/>
</dbReference>
<dbReference type="InterPro" id="IPR026960">
    <property type="entry name" value="RVT-Znf"/>
</dbReference>
<dbReference type="Pfam" id="PF13966">
    <property type="entry name" value="zf-RVT"/>
    <property type="match status" value="1"/>
</dbReference>
<dbReference type="InterPro" id="IPR002156">
    <property type="entry name" value="RNaseH_domain"/>
</dbReference>
<evidence type="ECO:0000313" key="2">
    <source>
        <dbReference type="EMBL" id="KAB5541180.1"/>
    </source>
</evidence>
<protein>
    <recommendedName>
        <fullName evidence="1">RNase H type-1 domain-containing protein</fullName>
    </recommendedName>
</protein>
<keyword evidence="3" id="KW-1185">Reference proteome</keyword>
<dbReference type="InterPro" id="IPR012337">
    <property type="entry name" value="RNaseH-like_sf"/>
</dbReference>
<dbReference type="PANTHER" id="PTHR47723">
    <property type="entry name" value="OS05G0353850 PROTEIN"/>
    <property type="match status" value="1"/>
</dbReference>
<organism evidence="2 3">
    <name type="scientific">Salix brachista</name>
    <dbReference type="NCBI Taxonomy" id="2182728"/>
    <lineage>
        <taxon>Eukaryota</taxon>
        <taxon>Viridiplantae</taxon>
        <taxon>Streptophyta</taxon>
        <taxon>Embryophyta</taxon>
        <taxon>Tracheophyta</taxon>
        <taxon>Spermatophyta</taxon>
        <taxon>Magnoliopsida</taxon>
        <taxon>eudicotyledons</taxon>
        <taxon>Gunneridae</taxon>
        <taxon>Pentapetalae</taxon>
        <taxon>rosids</taxon>
        <taxon>fabids</taxon>
        <taxon>Malpighiales</taxon>
        <taxon>Salicaceae</taxon>
        <taxon>Saliceae</taxon>
        <taxon>Salix</taxon>
    </lineage>
</organism>
<dbReference type="GO" id="GO:0004523">
    <property type="term" value="F:RNA-DNA hybrid ribonuclease activity"/>
    <property type="evidence" value="ECO:0007669"/>
    <property type="project" value="InterPro"/>
</dbReference>
<dbReference type="PANTHER" id="PTHR47723:SF19">
    <property type="entry name" value="POLYNUCLEOTIDYL TRANSFERASE, RIBONUCLEASE H-LIKE SUPERFAMILY PROTEIN"/>
    <property type="match status" value="1"/>
</dbReference>